<dbReference type="SUPFAM" id="SSF69754">
    <property type="entry name" value="Ribosome binding protein Y (YfiA homologue)"/>
    <property type="match status" value="1"/>
</dbReference>
<proteinExistence type="predicted"/>
<dbReference type="Pfam" id="PF16321">
    <property type="entry name" value="Ribosom_S30AE_C"/>
    <property type="match status" value="2"/>
</dbReference>
<dbReference type="PANTHER" id="PTHR33231">
    <property type="entry name" value="30S RIBOSOMAL PROTEIN"/>
    <property type="match status" value="1"/>
</dbReference>
<feature type="domain" description="Sigma 54 modulation/S30EA ribosomal protein C-terminal" evidence="2">
    <location>
        <begin position="216"/>
        <end position="260"/>
    </location>
</feature>
<dbReference type="InterPro" id="IPR036567">
    <property type="entry name" value="RHF-like"/>
</dbReference>
<evidence type="ECO:0000256" key="1">
    <source>
        <dbReference type="ARBA" id="ARBA00022845"/>
    </source>
</evidence>
<dbReference type="Gene3D" id="3.30.505.50">
    <property type="entry name" value="Sigma 54 modulation/S30EA ribosomal protein, C-terminal domain"/>
    <property type="match status" value="2"/>
</dbReference>
<evidence type="ECO:0000259" key="2">
    <source>
        <dbReference type="Pfam" id="PF16321"/>
    </source>
</evidence>
<dbReference type="RefSeq" id="WP_248634556.1">
    <property type="nucleotide sequence ID" value="NZ_JALPTH010000014.1"/>
</dbReference>
<name>A0ABT0IC60_9ACTN</name>
<dbReference type="Proteomes" id="UP001522868">
    <property type="component" value="Unassembled WGS sequence"/>
</dbReference>
<dbReference type="InterPro" id="IPR003489">
    <property type="entry name" value="RHF/RaiA"/>
</dbReference>
<dbReference type="EMBL" id="JALPTH010000014">
    <property type="protein sequence ID" value="MCK8678913.1"/>
    <property type="molecule type" value="Genomic_DNA"/>
</dbReference>
<reference evidence="3 4" key="1">
    <citation type="submission" date="2022-04" db="EMBL/GenBank/DDBJ databases">
        <title>Streptomyces sp. nov. LCR6-01 isolated from Lichen of Dirinaria sp.</title>
        <authorList>
            <person name="Kanchanasin P."/>
            <person name="Tanasupawat S."/>
            <person name="Phongsopitanun W."/>
        </authorList>
    </citation>
    <scope>NUCLEOTIDE SEQUENCE [LARGE SCALE GENOMIC DNA]</scope>
    <source>
        <strain evidence="3 4">LCR6-01</strain>
    </source>
</reference>
<gene>
    <name evidence="3" type="ORF">M1O15_16235</name>
</gene>
<feature type="domain" description="Sigma 54 modulation/S30EA ribosomal protein C-terminal" evidence="2">
    <location>
        <begin position="138"/>
        <end position="185"/>
    </location>
</feature>
<evidence type="ECO:0000313" key="3">
    <source>
        <dbReference type="EMBL" id="MCK8678913.1"/>
    </source>
</evidence>
<comment type="caution">
    <text evidence="3">The sequence shown here is derived from an EMBL/GenBank/DDBJ whole genome shotgun (WGS) entry which is preliminary data.</text>
</comment>
<keyword evidence="1" id="KW-0810">Translation regulation</keyword>
<evidence type="ECO:0000313" key="4">
    <source>
        <dbReference type="Proteomes" id="UP001522868"/>
    </source>
</evidence>
<organism evidence="3 4">
    <name type="scientific">Streptomyces lichenis</name>
    <dbReference type="NCBI Taxonomy" id="2306967"/>
    <lineage>
        <taxon>Bacteria</taxon>
        <taxon>Bacillati</taxon>
        <taxon>Actinomycetota</taxon>
        <taxon>Actinomycetes</taxon>
        <taxon>Kitasatosporales</taxon>
        <taxon>Streptomycetaceae</taxon>
        <taxon>Streptomyces</taxon>
    </lineage>
</organism>
<dbReference type="InterPro" id="IPR032528">
    <property type="entry name" value="Ribosom_S30AE_C"/>
</dbReference>
<dbReference type="InterPro" id="IPR050574">
    <property type="entry name" value="HPF/YfiA_ribosome-assoc"/>
</dbReference>
<dbReference type="Gene3D" id="3.30.160.100">
    <property type="entry name" value="Ribosome hibernation promotion factor-like"/>
    <property type="match status" value="1"/>
</dbReference>
<accession>A0ABT0IC60</accession>
<dbReference type="Pfam" id="PF02482">
    <property type="entry name" value="Ribosomal_S30AE"/>
    <property type="match status" value="1"/>
</dbReference>
<keyword evidence="4" id="KW-1185">Reference proteome</keyword>
<dbReference type="PANTHER" id="PTHR33231:SF1">
    <property type="entry name" value="30S RIBOSOMAL PROTEIN"/>
    <property type="match status" value="1"/>
</dbReference>
<protein>
    <submittedName>
        <fullName evidence="3">HPF/RaiA family ribosome-associated protein</fullName>
    </submittedName>
</protein>
<sequence length="265" mass="28832">MNRLITPQDVDVRTETHGKVPRGAARYARQKVLAVLDHVGVPVLSVRVKLTQAPGLAPRPATAQVTVDVNGRPVRAQVAAGTMFEAVDLLRDRLRTRIARARQHDRAAGRGPAHERAAFRAVAEHVAHRPHRYHVPVDERRIVRHKSLGLARQSTAEALVDLDVLDYDFFLFTEEASGRDSLVYRDPLTARLRLATTGGPGGPPRAAAGLTPLALPAPVLSVARAAERLEVAGAPFVFFADQDSGRGCVLYHRYDGHYGLITPAA</sequence>
<dbReference type="InterPro" id="IPR038416">
    <property type="entry name" value="Ribosom_S30AE_C_sf"/>
</dbReference>